<name>A0A1V4ATQ8_9BACT</name>
<accession>A0A1V4ATQ8</accession>
<dbReference type="Proteomes" id="UP000189681">
    <property type="component" value="Unassembled WGS sequence"/>
</dbReference>
<protein>
    <submittedName>
        <fullName evidence="1">Uncharacterized protein</fullName>
    </submittedName>
</protein>
<sequence>MKNIPQEEAEVVSSVAASCDGDEGDITWFVSLLSEYNNVFSPKEWNSSFVVQREFRRTTQGKVKRFQTCERSRK</sequence>
<evidence type="ECO:0000313" key="2">
    <source>
        <dbReference type="Proteomes" id="UP000189681"/>
    </source>
</evidence>
<proteinExistence type="predicted"/>
<comment type="caution">
    <text evidence="1">The sequence shown here is derived from an EMBL/GenBank/DDBJ whole genome shotgun (WGS) entry which is preliminary data.</text>
</comment>
<reference evidence="1 2" key="1">
    <citation type="journal article" date="2017" name="Water Res.">
        <title>Discovery and metagenomic analysis of an anammox bacterial enrichment related to Candidatus "Brocadia caroliniensis" in a full-scale glycerol-fed nitritation-denitritation separate centrate treatment process.</title>
        <authorList>
            <person name="Park H."/>
            <person name="Brotto A.C."/>
            <person name="van Loosdrecht M.C."/>
            <person name="Chandran K."/>
        </authorList>
    </citation>
    <scope>NUCLEOTIDE SEQUENCE [LARGE SCALE GENOMIC DNA]</scope>
    <source>
        <strain evidence="1">26THWARD</strain>
    </source>
</reference>
<dbReference type="AlphaFoldDB" id="A0A1V4ATQ8"/>
<organism evidence="1 2">
    <name type="scientific">Candidatus Brocadia carolinensis</name>
    <dbReference type="NCBI Taxonomy" id="1004156"/>
    <lineage>
        <taxon>Bacteria</taxon>
        <taxon>Pseudomonadati</taxon>
        <taxon>Planctomycetota</taxon>
        <taxon>Candidatus Brocadiia</taxon>
        <taxon>Candidatus Brocadiales</taxon>
        <taxon>Candidatus Brocadiaceae</taxon>
        <taxon>Candidatus Brocadia</taxon>
    </lineage>
</organism>
<dbReference type="EMBL" id="AYTS01000076">
    <property type="protein sequence ID" value="OOP56523.1"/>
    <property type="molecule type" value="Genomic_DNA"/>
</dbReference>
<gene>
    <name evidence="1" type="ORF">AYP45_08550</name>
</gene>
<evidence type="ECO:0000313" key="1">
    <source>
        <dbReference type="EMBL" id="OOP56523.1"/>
    </source>
</evidence>